<gene>
    <name evidence="3" type="ORF">NS331_11210</name>
</gene>
<accession>A0A147GVY6</accession>
<keyword evidence="2" id="KW-0472">Membrane</keyword>
<dbReference type="Proteomes" id="UP000072741">
    <property type="component" value="Unassembled WGS sequence"/>
</dbReference>
<reference evidence="3 4" key="1">
    <citation type="journal article" date="2016" name="Front. Microbiol.">
        <title>Genomic Resource of Rice Seed Associated Bacteria.</title>
        <authorList>
            <person name="Midha S."/>
            <person name="Bansal K."/>
            <person name="Sharma S."/>
            <person name="Kumar N."/>
            <person name="Patil P.P."/>
            <person name="Chaudhry V."/>
            <person name="Patil P.B."/>
        </authorList>
    </citation>
    <scope>NUCLEOTIDE SEQUENCE [LARGE SCALE GENOMIC DNA]</scope>
    <source>
        <strain evidence="3 4">NS331</strain>
    </source>
</reference>
<proteinExistence type="predicted"/>
<name>A0A147GVY6_9BURK</name>
<feature type="transmembrane region" description="Helical" evidence="2">
    <location>
        <begin position="42"/>
        <end position="63"/>
    </location>
</feature>
<evidence type="ECO:0000313" key="4">
    <source>
        <dbReference type="Proteomes" id="UP000072741"/>
    </source>
</evidence>
<organism evidence="3 4">
    <name type="scientific">Pseudacidovorax intermedius</name>
    <dbReference type="NCBI Taxonomy" id="433924"/>
    <lineage>
        <taxon>Bacteria</taxon>
        <taxon>Pseudomonadati</taxon>
        <taxon>Pseudomonadota</taxon>
        <taxon>Betaproteobacteria</taxon>
        <taxon>Burkholderiales</taxon>
        <taxon>Comamonadaceae</taxon>
        <taxon>Pseudacidovorax</taxon>
    </lineage>
</organism>
<feature type="region of interest" description="Disordered" evidence="1">
    <location>
        <begin position="1"/>
        <end position="34"/>
    </location>
</feature>
<dbReference type="RefSeq" id="WP_058642078.1">
    <property type="nucleotide sequence ID" value="NZ_LDSL01000065.1"/>
</dbReference>
<dbReference type="EMBL" id="LDSL01000065">
    <property type="protein sequence ID" value="KTT21741.1"/>
    <property type="molecule type" value="Genomic_DNA"/>
</dbReference>
<keyword evidence="4" id="KW-1185">Reference proteome</keyword>
<evidence type="ECO:0000256" key="2">
    <source>
        <dbReference type="SAM" id="Phobius"/>
    </source>
</evidence>
<comment type="caution">
    <text evidence="3">The sequence shown here is derived from an EMBL/GenBank/DDBJ whole genome shotgun (WGS) entry which is preliminary data.</text>
</comment>
<protein>
    <submittedName>
        <fullName evidence="3">Uncharacterized protein</fullName>
    </submittedName>
</protein>
<keyword evidence="2" id="KW-0812">Transmembrane</keyword>
<evidence type="ECO:0000256" key="1">
    <source>
        <dbReference type="SAM" id="MobiDB-lite"/>
    </source>
</evidence>
<sequence>MRNDLSSLTPGERPCLRRARRPRRLPAPGMRPARDPAWYRGLRFLCIWVLLMAACAQIGLLLART</sequence>
<evidence type="ECO:0000313" key="3">
    <source>
        <dbReference type="EMBL" id="KTT21741.1"/>
    </source>
</evidence>
<dbReference type="AlphaFoldDB" id="A0A147GVY6"/>
<keyword evidence="2" id="KW-1133">Transmembrane helix</keyword>